<keyword evidence="7 11" id="KW-1133">Transmembrane helix</keyword>
<sequence length="303" mass="34098">MIRTNLLRIIKTGFQNFWRNSWLSAATISIIVLTLFVMTSLLLLNVITQSVVADLENKVDVSAYFNSESPENDILAIRQDLIKLSEVKSVEYVSKEEALKQFKERHKDNQTLLQSLDELDDNPLQASLNIKAQSAAQFETIAGFLEQSKYASLVDKVNYHQNREVIERVSNLASNIGRGGIIASLVLALMAIFITFNTVRLTMYNWKDEISVMRLVGASNWYIRGPFVVEGVIYGILAAMATLIILYPALYFVSPKITSFLPEVDLLYFFEVNIGQILMLLVGVGAVLGSLSSFIAIRRYLRV</sequence>
<dbReference type="InterPro" id="IPR004513">
    <property type="entry name" value="FtsX"/>
</dbReference>
<keyword evidence="6 11" id="KW-0812">Transmembrane</keyword>
<gene>
    <name evidence="14" type="ORF">A2Y98_02295</name>
</gene>
<feature type="transmembrane region" description="Helical" evidence="11">
    <location>
        <begin position="274"/>
        <end position="297"/>
    </location>
</feature>
<evidence type="ECO:0000259" key="12">
    <source>
        <dbReference type="Pfam" id="PF02687"/>
    </source>
</evidence>
<evidence type="ECO:0000259" key="13">
    <source>
        <dbReference type="Pfam" id="PF18075"/>
    </source>
</evidence>
<dbReference type="Proteomes" id="UP000179099">
    <property type="component" value="Unassembled WGS sequence"/>
</dbReference>
<proteinExistence type="inferred from homology"/>
<evidence type="ECO:0000256" key="9">
    <source>
        <dbReference type="ARBA" id="ARBA00023306"/>
    </source>
</evidence>
<protein>
    <recommendedName>
        <fullName evidence="3 10">Cell division protein FtsX</fullName>
    </recommendedName>
</protein>
<evidence type="ECO:0000256" key="6">
    <source>
        <dbReference type="ARBA" id="ARBA00022692"/>
    </source>
</evidence>
<keyword evidence="5 10" id="KW-0132">Cell division</keyword>
<evidence type="ECO:0000313" key="14">
    <source>
        <dbReference type="EMBL" id="OGZ34142.1"/>
    </source>
</evidence>
<comment type="subcellular location">
    <subcellularLocation>
        <location evidence="1">Cell membrane</location>
        <topology evidence="1">Multi-pass membrane protein</topology>
    </subcellularLocation>
</comment>
<dbReference type="STRING" id="1801992.A2Y98_02295"/>
<reference evidence="14 15" key="1">
    <citation type="journal article" date="2016" name="Nat. Commun.">
        <title>Thousands of microbial genomes shed light on interconnected biogeochemical processes in an aquifer system.</title>
        <authorList>
            <person name="Anantharaman K."/>
            <person name="Brown C.T."/>
            <person name="Hug L.A."/>
            <person name="Sharon I."/>
            <person name="Castelle C.J."/>
            <person name="Probst A.J."/>
            <person name="Thomas B.C."/>
            <person name="Singh A."/>
            <person name="Wilkins M.J."/>
            <person name="Karaoz U."/>
            <person name="Brodie E.L."/>
            <person name="Williams K.H."/>
            <person name="Hubbard S.S."/>
            <person name="Banfield J.F."/>
        </authorList>
    </citation>
    <scope>NUCLEOTIDE SEQUENCE [LARGE SCALE GENOMIC DNA]</scope>
</reference>
<evidence type="ECO:0000256" key="10">
    <source>
        <dbReference type="PIRNR" id="PIRNR003097"/>
    </source>
</evidence>
<evidence type="ECO:0000256" key="3">
    <source>
        <dbReference type="ARBA" id="ARBA00021907"/>
    </source>
</evidence>
<evidence type="ECO:0000313" key="15">
    <source>
        <dbReference type="Proteomes" id="UP000179099"/>
    </source>
</evidence>
<evidence type="ECO:0000256" key="11">
    <source>
        <dbReference type="SAM" id="Phobius"/>
    </source>
</evidence>
<dbReference type="PIRSF" id="PIRSF003097">
    <property type="entry name" value="FtsX"/>
    <property type="match status" value="1"/>
</dbReference>
<dbReference type="PANTHER" id="PTHR47755:SF1">
    <property type="entry name" value="CELL DIVISION PROTEIN FTSX"/>
    <property type="match status" value="1"/>
</dbReference>
<dbReference type="InterPro" id="IPR058204">
    <property type="entry name" value="FtsX_firmicutes-type"/>
</dbReference>
<comment type="similarity">
    <text evidence="2 10">Belongs to the ABC-4 integral membrane protein family. FtsX subfamily.</text>
</comment>
<evidence type="ECO:0000256" key="4">
    <source>
        <dbReference type="ARBA" id="ARBA00022475"/>
    </source>
</evidence>
<feature type="transmembrane region" description="Helical" evidence="11">
    <location>
        <begin position="21"/>
        <end position="47"/>
    </location>
</feature>
<comment type="caution">
    <text evidence="14">The sequence shown here is derived from an EMBL/GenBank/DDBJ whole genome shotgun (WGS) entry which is preliminary data.</text>
</comment>
<dbReference type="InterPro" id="IPR040690">
    <property type="entry name" value="FtsX_ECD"/>
</dbReference>
<evidence type="ECO:0000256" key="2">
    <source>
        <dbReference type="ARBA" id="ARBA00007379"/>
    </source>
</evidence>
<keyword evidence="4 10" id="KW-1003">Cell membrane</keyword>
<evidence type="ECO:0000256" key="8">
    <source>
        <dbReference type="ARBA" id="ARBA00023136"/>
    </source>
</evidence>
<feature type="transmembrane region" description="Helical" evidence="11">
    <location>
        <begin position="181"/>
        <end position="206"/>
    </location>
</feature>
<evidence type="ECO:0000256" key="7">
    <source>
        <dbReference type="ARBA" id="ARBA00022989"/>
    </source>
</evidence>
<organism evidence="14 15">
    <name type="scientific">Candidatus Portnoybacteria bacterium RBG_19FT_COMBO_36_7</name>
    <dbReference type="NCBI Taxonomy" id="1801992"/>
    <lineage>
        <taxon>Bacteria</taxon>
        <taxon>Candidatus Portnoyibacteriota</taxon>
    </lineage>
</organism>
<evidence type="ECO:0000256" key="5">
    <source>
        <dbReference type="ARBA" id="ARBA00022618"/>
    </source>
</evidence>
<feature type="domain" description="FtsX extracellular" evidence="13">
    <location>
        <begin position="59"/>
        <end position="148"/>
    </location>
</feature>
<dbReference type="InterPro" id="IPR003838">
    <property type="entry name" value="ABC3_permease_C"/>
</dbReference>
<dbReference type="GO" id="GO:0051301">
    <property type="term" value="P:cell division"/>
    <property type="evidence" value="ECO:0007669"/>
    <property type="project" value="UniProtKB-KW"/>
</dbReference>
<dbReference type="Pfam" id="PF02687">
    <property type="entry name" value="FtsX"/>
    <property type="match status" value="1"/>
</dbReference>
<dbReference type="PANTHER" id="PTHR47755">
    <property type="entry name" value="CELL DIVISION PROTEIN FTSX"/>
    <property type="match status" value="1"/>
</dbReference>
<dbReference type="Pfam" id="PF18075">
    <property type="entry name" value="FtsX_ECD"/>
    <property type="match status" value="1"/>
</dbReference>
<feature type="transmembrane region" description="Helical" evidence="11">
    <location>
        <begin position="227"/>
        <end position="254"/>
    </location>
</feature>
<dbReference type="Gene3D" id="3.30.70.3040">
    <property type="match status" value="1"/>
</dbReference>
<evidence type="ECO:0000256" key="1">
    <source>
        <dbReference type="ARBA" id="ARBA00004651"/>
    </source>
</evidence>
<dbReference type="GO" id="GO:0005886">
    <property type="term" value="C:plasma membrane"/>
    <property type="evidence" value="ECO:0007669"/>
    <property type="project" value="UniProtKB-SubCell"/>
</dbReference>
<keyword evidence="9 10" id="KW-0131">Cell cycle</keyword>
<accession>A0A1G2F8R0</accession>
<keyword evidence="8 10" id="KW-0472">Membrane</keyword>
<feature type="domain" description="ABC3 transporter permease C-terminal" evidence="12">
    <location>
        <begin position="181"/>
        <end position="302"/>
    </location>
</feature>
<dbReference type="AlphaFoldDB" id="A0A1G2F8R0"/>
<dbReference type="NCBIfam" id="NF038347">
    <property type="entry name" value="FtsX_Gpos"/>
    <property type="match status" value="1"/>
</dbReference>
<name>A0A1G2F8R0_9BACT</name>
<dbReference type="EMBL" id="MHMW01000018">
    <property type="protein sequence ID" value="OGZ34142.1"/>
    <property type="molecule type" value="Genomic_DNA"/>
</dbReference>